<gene>
    <name evidence="1" type="ORF">EVA_21831</name>
</gene>
<feature type="non-terminal residue" evidence="1">
    <location>
        <position position="1"/>
    </location>
</feature>
<proteinExistence type="predicted"/>
<protein>
    <submittedName>
        <fullName evidence="1">Uncharacterized protein</fullName>
    </submittedName>
</protein>
<accession>J9FKE7</accession>
<reference evidence="1" key="1">
    <citation type="journal article" date="2012" name="PLoS ONE">
        <title>Gene sets for utilization of primary and secondary nutrition supplies in the distal gut of endangered iberian lynx.</title>
        <authorList>
            <person name="Alcaide M."/>
            <person name="Messina E."/>
            <person name="Richter M."/>
            <person name="Bargiela R."/>
            <person name="Peplies J."/>
            <person name="Huws S.A."/>
            <person name="Newbold C.J."/>
            <person name="Golyshin P.N."/>
            <person name="Simon M.A."/>
            <person name="Lopez G."/>
            <person name="Yakimov M.M."/>
            <person name="Ferrer M."/>
        </authorList>
    </citation>
    <scope>NUCLEOTIDE SEQUENCE</scope>
</reference>
<comment type="caution">
    <text evidence="1">The sequence shown here is derived from an EMBL/GenBank/DDBJ whole genome shotgun (WGS) entry which is preliminary data.</text>
</comment>
<dbReference type="AlphaFoldDB" id="J9FKE7"/>
<dbReference type="EMBL" id="AMCI01009070">
    <property type="protein sequence ID" value="EJW90062.1"/>
    <property type="molecule type" value="Genomic_DNA"/>
</dbReference>
<organism evidence="1">
    <name type="scientific">gut metagenome</name>
    <dbReference type="NCBI Taxonomy" id="749906"/>
    <lineage>
        <taxon>unclassified sequences</taxon>
        <taxon>metagenomes</taxon>
        <taxon>organismal metagenomes</taxon>
    </lineage>
</organism>
<evidence type="ECO:0000313" key="1">
    <source>
        <dbReference type="EMBL" id="EJW90062.1"/>
    </source>
</evidence>
<sequence length="34" mass="3705">RKKVSDAAVSGASSSRPAVRYFKDWAFGMDLVCV</sequence>
<name>J9FKE7_9ZZZZ</name>